<dbReference type="AlphaFoldDB" id="A0A517YYT8"/>
<accession>A0A517YYT8</accession>
<evidence type="ECO:0000256" key="1">
    <source>
        <dbReference type="SAM" id="SignalP"/>
    </source>
</evidence>
<reference evidence="2 3" key="1">
    <citation type="submission" date="2019-02" db="EMBL/GenBank/DDBJ databases">
        <title>Deep-cultivation of Planctomycetes and their phenomic and genomic characterization uncovers novel biology.</title>
        <authorList>
            <person name="Wiegand S."/>
            <person name="Jogler M."/>
            <person name="Boedeker C."/>
            <person name="Pinto D."/>
            <person name="Vollmers J."/>
            <person name="Rivas-Marin E."/>
            <person name="Kohn T."/>
            <person name="Peeters S.H."/>
            <person name="Heuer A."/>
            <person name="Rast P."/>
            <person name="Oberbeckmann S."/>
            <person name="Bunk B."/>
            <person name="Jeske O."/>
            <person name="Meyerdierks A."/>
            <person name="Storesund J.E."/>
            <person name="Kallscheuer N."/>
            <person name="Luecker S."/>
            <person name="Lage O.M."/>
            <person name="Pohl T."/>
            <person name="Merkel B.J."/>
            <person name="Hornburger P."/>
            <person name="Mueller R.-W."/>
            <person name="Bruemmer F."/>
            <person name="Labrenz M."/>
            <person name="Spormann A.M."/>
            <person name="Op den Camp H."/>
            <person name="Overmann J."/>
            <person name="Amann R."/>
            <person name="Jetten M.S.M."/>
            <person name="Mascher T."/>
            <person name="Medema M.H."/>
            <person name="Devos D.P."/>
            <person name="Kaster A.-K."/>
            <person name="Ovreas L."/>
            <person name="Rohde M."/>
            <person name="Galperin M.Y."/>
            <person name="Jogler C."/>
        </authorList>
    </citation>
    <scope>NUCLEOTIDE SEQUENCE [LARGE SCALE GENOMIC DNA]</scope>
    <source>
        <strain evidence="2 3">KS4</strain>
    </source>
</reference>
<organism evidence="2 3">
    <name type="scientific">Poriferisphaera corsica</name>
    <dbReference type="NCBI Taxonomy" id="2528020"/>
    <lineage>
        <taxon>Bacteria</taxon>
        <taxon>Pseudomonadati</taxon>
        <taxon>Planctomycetota</taxon>
        <taxon>Phycisphaerae</taxon>
        <taxon>Phycisphaerales</taxon>
        <taxon>Phycisphaeraceae</taxon>
        <taxon>Poriferisphaera</taxon>
    </lineage>
</organism>
<evidence type="ECO:0000313" key="2">
    <source>
        <dbReference type="EMBL" id="QDU35393.1"/>
    </source>
</evidence>
<dbReference type="RefSeq" id="WP_145080667.1">
    <property type="nucleotide sequence ID" value="NZ_CP036425.1"/>
</dbReference>
<evidence type="ECO:0000313" key="3">
    <source>
        <dbReference type="Proteomes" id="UP000317369"/>
    </source>
</evidence>
<proteinExistence type="predicted"/>
<feature type="chain" id="PRO_5021886642" description="PEP-CTERM protein-sorting domain-containing protein" evidence="1">
    <location>
        <begin position="30"/>
        <end position="253"/>
    </location>
</feature>
<evidence type="ECO:0008006" key="4">
    <source>
        <dbReference type="Google" id="ProtNLM"/>
    </source>
</evidence>
<dbReference type="Proteomes" id="UP000317369">
    <property type="component" value="Chromosome"/>
</dbReference>
<sequence length="253" mass="27807" precursor="true">MNRLCLSVIRPMTLSILLLLTLLTTTTHANPILVQGIATNEQFSQSLFGVTAQVQGNYMHTPLTTDFSSINSDTDLQFTISAPTGKQFVVDFTAAGDLDFNIDHNAHFPHDFVAVDEKYSVTSFTLNNLQGNAHPIFRTGVVLNPKNNQSDSVFTIPGGQNINLSAKTTLAANTSFTFTSFTFNLNIPASSQAIFQNPYFHSSDFSVRGFMNFVNVPQHFGPFVRLGDIIHTPEPASISFLALGAFALIRRKR</sequence>
<feature type="signal peptide" evidence="1">
    <location>
        <begin position="1"/>
        <end position="29"/>
    </location>
</feature>
<name>A0A517YYT8_9BACT</name>
<gene>
    <name evidence="2" type="ORF">KS4_34740</name>
</gene>
<dbReference type="EMBL" id="CP036425">
    <property type="protein sequence ID" value="QDU35393.1"/>
    <property type="molecule type" value="Genomic_DNA"/>
</dbReference>
<protein>
    <recommendedName>
        <fullName evidence="4">PEP-CTERM protein-sorting domain-containing protein</fullName>
    </recommendedName>
</protein>
<dbReference type="KEGG" id="pcor:KS4_34740"/>
<keyword evidence="3" id="KW-1185">Reference proteome</keyword>
<keyword evidence="1" id="KW-0732">Signal</keyword>